<accession>A0A2Z2HLQ6</accession>
<keyword evidence="5" id="KW-0378">Hydrolase</keyword>
<evidence type="ECO:0000313" key="6">
    <source>
        <dbReference type="Proteomes" id="UP000249949"/>
    </source>
</evidence>
<dbReference type="AlphaFoldDB" id="A0A2Z2HLQ6"/>
<gene>
    <name evidence="5" type="primary">malK_4</name>
    <name evidence="5" type="ORF">NMSP_1037</name>
</gene>
<evidence type="ECO:0000259" key="4">
    <source>
        <dbReference type="PROSITE" id="PS50893"/>
    </source>
</evidence>
<dbReference type="GeneID" id="32901492"/>
<dbReference type="InterPro" id="IPR013563">
    <property type="entry name" value="Oligopep_ABC_C"/>
</dbReference>
<dbReference type="FunFam" id="3.40.50.300:FF:000016">
    <property type="entry name" value="Oligopeptide ABC transporter ATP-binding component"/>
    <property type="match status" value="1"/>
</dbReference>
<evidence type="ECO:0000256" key="2">
    <source>
        <dbReference type="ARBA" id="ARBA00022741"/>
    </source>
</evidence>
<dbReference type="SMART" id="SM00382">
    <property type="entry name" value="AAA"/>
    <property type="match status" value="1"/>
</dbReference>
<evidence type="ECO:0000313" key="5">
    <source>
        <dbReference type="EMBL" id="ARS64655.1"/>
    </source>
</evidence>
<keyword evidence="3 5" id="KW-0067">ATP-binding</keyword>
<dbReference type="GO" id="GO:0015833">
    <property type="term" value="P:peptide transport"/>
    <property type="evidence" value="ECO:0007669"/>
    <property type="project" value="InterPro"/>
</dbReference>
<dbReference type="OrthoDB" id="18209at2157"/>
<dbReference type="InterPro" id="IPR050319">
    <property type="entry name" value="ABC_transp_ATP-bind"/>
</dbReference>
<dbReference type="PROSITE" id="PS00211">
    <property type="entry name" value="ABC_TRANSPORTER_1"/>
    <property type="match status" value="1"/>
</dbReference>
<feature type="domain" description="ABC transporter" evidence="4">
    <location>
        <begin position="5"/>
        <end position="255"/>
    </location>
</feature>
<proteinExistence type="predicted"/>
<evidence type="ECO:0000256" key="3">
    <source>
        <dbReference type="ARBA" id="ARBA00022840"/>
    </source>
</evidence>
<dbReference type="Proteomes" id="UP000249949">
    <property type="component" value="Chromosome"/>
</dbReference>
<dbReference type="PROSITE" id="PS00675">
    <property type="entry name" value="SIGMA54_INTERACT_1"/>
    <property type="match status" value="1"/>
</dbReference>
<name>A0A2Z2HLQ6_9ARCH</name>
<dbReference type="RefSeq" id="WP_086907725.1">
    <property type="nucleotide sequence ID" value="NZ_CP021324.1"/>
</dbReference>
<dbReference type="EMBL" id="CP021324">
    <property type="protein sequence ID" value="ARS64655.1"/>
    <property type="molecule type" value="Genomic_DNA"/>
</dbReference>
<dbReference type="NCBIfam" id="TIGR01727">
    <property type="entry name" value="oligo_HPY"/>
    <property type="match status" value="1"/>
</dbReference>
<dbReference type="GO" id="GO:0016887">
    <property type="term" value="F:ATP hydrolysis activity"/>
    <property type="evidence" value="ECO:0007669"/>
    <property type="project" value="InterPro"/>
</dbReference>
<dbReference type="InterPro" id="IPR003439">
    <property type="entry name" value="ABC_transporter-like_ATP-bd"/>
</dbReference>
<dbReference type="InterPro" id="IPR003593">
    <property type="entry name" value="AAA+_ATPase"/>
</dbReference>
<keyword evidence="6" id="KW-1185">Reference proteome</keyword>
<dbReference type="PANTHER" id="PTHR43776:SF8">
    <property type="entry name" value="ABC TRANSPORTER, ATP-BINDING PROTEIN"/>
    <property type="match status" value="1"/>
</dbReference>
<dbReference type="GO" id="GO:0055085">
    <property type="term" value="P:transmembrane transport"/>
    <property type="evidence" value="ECO:0007669"/>
    <property type="project" value="UniProtKB-ARBA"/>
</dbReference>
<dbReference type="PANTHER" id="PTHR43776">
    <property type="entry name" value="TRANSPORT ATP-BINDING PROTEIN"/>
    <property type="match status" value="1"/>
</dbReference>
<dbReference type="InterPro" id="IPR017871">
    <property type="entry name" value="ABC_transporter-like_CS"/>
</dbReference>
<keyword evidence="2" id="KW-0547">Nucleotide-binding</keyword>
<dbReference type="PROSITE" id="PS50893">
    <property type="entry name" value="ABC_TRANSPORTER_2"/>
    <property type="match status" value="1"/>
</dbReference>
<dbReference type="GO" id="GO:0005524">
    <property type="term" value="F:ATP binding"/>
    <property type="evidence" value="ECO:0007669"/>
    <property type="project" value="UniProtKB-KW"/>
</dbReference>
<dbReference type="InterPro" id="IPR025662">
    <property type="entry name" value="Sigma_54_int_dom_ATP-bd_1"/>
</dbReference>
<reference evidence="5 6" key="1">
    <citation type="journal article" date="2017" name="Environ. Microbiol.">
        <title>Genome and epigenome of a novel marine Thaumarchaeota strain suggest viral infection, phosphorothioation DNA modification and multiple restriction systems.</title>
        <authorList>
            <person name="Ahlgren N.A."/>
            <person name="Chen Y."/>
            <person name="Needham D.M."/>
            <person name="Parada A.E."/>
            <person name="Sachdeva R."/>
            <person name="Trinh V."/>
            <person name="Chen T."/>
            <person name="Fuhrman J.A."/>
        </authorList>
    </citation>
    <scope>NUCLEOTIDE SEQUENCE [LARGE SCALE GENOMIC DNA]</scope>
    <source>
        <strain evidence="5 6">SPOT01</strain>
    </source>
</reference>
<dbReference type="Pfam" id="PF00005">
    <property type="entry name" value="ABC_tran"/>
    <property type="match status" value="1"/>
</dbReference>
<dbReference type="InterPro" id="IPR027417">
    <property type="entry name" value="P-loop_NTPase"/>
</dbReference>
<dbReference type="Gene3D" id="3.40.50.300">
    <property type="entry name" value="P-loop containing nucleotide triphosphate hydrolases"/>
    <property type="match status" value="1"/>
</dbReference>
<dbReference type="CDD" id="cd03257">
    <property type="entry name" value="ABC_NikE_OppD_transporters"/>
    <property type="match status" value="1"/>
</dbReference>
<dbReference type="KEGG" id="nct:NMSP_1037"/>
<protein>
    <submittedName>
        <fullName evidence="5">Trehalose/maltose import ATP-binding protein MalK</fullName>
        <ecNumber evidence="5">3.6.3.19</ecNumber>
    </submittedName>
</protein>
<dbReference type="Pfam" id="PF08352">
    <property type="entry name" value="oligo_HPY"/>
    <property type="match status" value="1"/>
</dbReference>
<dbReference type="EC" id="3.6.3.19" evidence="5"/>
<sequence length="321" mass="36726">MTEILKIEHLKKYFIKKKIFSSETSTVKAVDDVSFSLKQGEVFVLAGESGSGKSTIAKLILKSIKADSGKIIFEQEHTDDQKRNLEKIRMNCQMIHQDPYDSINPRMRIKDIISEPLEIHNIMNKEEINNRVIQVLKEVKLEPAEEISRKYPHMLSGGQRQRVVLARALAIKPKIILADEPVSMLDVSIRAEVLELMRELQKKYNISFIYITHDLATAKYFGQNIGILYLGKIVERGPINQVLDSPKHPYTQALIDAISEPNPENLNKDRVIRIKETTGVKKNEGCKFRDRCPYEIEKCSVEPNLEEVGNEHYSACHVKIS</sequence>
<evidence type="ECO:0000256" key="1">
    <source>
        <dbReference type="ARBA" id="ARBA00022448"/>
    </source>
</evidence>
<keyword evidence="1" id="KW-0813">Transport</keyword>
<organism evidence="5 6">
    <name type="scientific">Candidatus Nitrosomarinus catalinensis</name>
    <dbReference type="NCBI Taxonomy" id="1898749"/>
    <lineage>
        <taxon>Archaea</taxon>
        <taxon>Nitrososphaerota</taxon>
        <taxon>Nitrososphaeria</taxon>
        <taxon>Nitrosopumilales</taxon>
        <taxon>Nitrosopumilaceae</taxon>
        <taxon>Candidatus Nitrosomarinus</taxon>
    </lineage>
</organism>
<dbReference type="SUPFAM" id="SSF52540">
    <property type="entry name" value="P-loop containing nucleoside triphosphate hydrolases"/>
    <property type="match status" value="1"/>
</dbReference>